<dbReference type="OrthoDB" id="10627732at2759"/>
<gene>
    <name evidence="1" type="ORF">ASPACDRAFT_124076</name>
</gene>
<dbReference type="GeneID" id="30970523"/>
<dbReference type="EMBL" id="KV878983">
    <property type="protein sequence ID" value="OJJ97209.1"/>
    <property type="molecule type" value="Genomic_DNA"/>
</dbReference>
<proteinExistence type="predicted"/>
<sequence length="159" mass="17813">MKWRRGKSGRLTRGKFKLSASARVGIETGSRSRHFRPPTFGLRRPANGLGYLGSARVGAFSLREDFDTRLAPLSLLRDRLKNIGENEAVDLRVVSNRVNDHISTVCSINHISVTYTHTYSPLGLSQELQNLGCICSNPHSWRFPIKSIPYTPFGRTTTN</sequence>
<organism evidence="1 2">
    <name type="scientific">Aspergillus aculeatus (strain ATCC 16872 / CBS 172.66 / WB 5094)</name>
    <dbReference type="NCBI Taxonomy" id="690307"/>
    <lineage>
        <taxon>Eukaryota</taxon>
        <taxon>Fungi</taxon>
        <taxon>Dikarya</taxon>
        <taxon>Ascomycota</taxon>
        <taxon>Pezizomycotina</taxon>
        <taxon>Eurotiomycetes</taxon>
        <taxon>Eurotiomycetidae</taxon>
        <taxon>Eurotiales</taxon>
        <taxon>Aspergillaceae</taxon>
        <taxon>Aspergillus</taxon>
        <taxon>Aspergillus subgen. Circumdati</taxon>
    </lineage>
</organism>
<accession>A0A1L9WM15</accession>
<reference evidence="2" key="1">
    <citation type="journal article" date="2017" name="Genome Biol.">
        <title>Comparative genomics reveals high biological diversity and specific adaptations in the industrially and medically important fungal genus Aspergillus.</title>
        <authorList>
            <person name="de Vries R.P."/>
            <person name="Riley R."/>
            <person name="Wiebenga A."/>
            <person name="Aguilar-Osorio G."/>
            <person name="Amillis S."/>
            <person name="Uchima C.A."/>
            <person name="Anderluh G."/>
            <person name="Asadollahi M."/>
            <person name="Askin M."/>
            <person name="Barry K."/>
            <person name="Battaglia E."/>
            <person name="Bayram O."/>
            <person name="Benocci T."/>
            <person name="Braus-Stromeyer S.A."/>
            <person name="Caldana C."/>
            <person name="Canovas D."/>
            <person name="Cerqueira G.C."/>
            <person name="Chen F."/>
            <person name="Chen W."/>
            <person name="Choi C."/>
            <person name="Clum A."/>
            <person name="Dos Santos R.A."/>
            <person name="Damasio A.R."/>
            <person name="Diallinas G."/>
            <person name="Emri T."/>
            <person name="Fekete E."/>
            <person name="Flipphi M."/>
            <person name="Freyberg S."/>
            <person name="Gallo A."/>
            <person name="Gournas C."/>
            <person name="Habgood R."/>
            <person name="Hainaut M."/>
            <person name="Harispe M.L."/>
            <person name="Henrissat B."/>
            <person name="Hilden K.S."/>
            <person name="Hope R."/>
            <person name="Hossain A."/>
            <person name="Karabika E."/>
            <person name="Karaffa L."/>
            <person name="Karanyi Z."/>
            <person name="Krasevec N."/>
            <person name="Kuo A."/>
            <person name="Kusch H."/>
            <person name="LaButti K."/>
            <person name="Lagendijk E.L."/>
            <person name="Lapidus A."/>
            <person name="Levasseur A."/>
            <person name="Lindquist E."/>
            <person name="Lipzen A."/>
            <person name="Logrieco A.F."/>
            <person name="MacCabe A."/>
            <person name="Maekelae M.R."/>
            <person name="Malavazi I."/>
            <person name="Melin P."/>
            <person name="Meyer V."/>
            <person name="Mielnichuk N."/>
            <person name="Miskei M."/>
            <person name="Molnar A.P."/>
            <person name="Mule G."/>
            <person name="Ngan C.Y."/>
            <person name="Orejas M."/>
            <person name="Orosz E."/>
            <person name="Ouedraogo J.P."/>
            <person name="Overkamp K.M."/>
            <person name="Park H.-S."/>
            <person name="Perrone G."/>
            <person name="Piumi F."/>
            <person name="Punt P.J."/>
            <person name="Ram A.F."/>
            <person name="Ramon A."/>
            <person name="Rauscher S."/>
            <person name="Record E."/>
            <person name="Riano-Pachon D.M."/>
            <person name="Robert V."/>
            <person name="Roehrig J."/>
            <person name="Ruller R."/>
            <person name="Salamov A."/>
            <person name="Salih N.S."/>
            <person name="Samson R.A."/>
            <person name="Sandor E."/>
            <person name="Sanguinetti M."/>
            <person name="Schuetze T."/>
            <person name="Sepcic K."/>
            <person name="Shelest E."/>
            <person name="Sherlock G."/>
            <person name="Sophianopoulou V."/>
            <person name="Squina F.M."/>
            <person name="Sun H."/>
            <person name="Susca A."/>
            <person name="Todd R.B."/>
            <person name="Tsang A."/>
            <person name="Unkles S.E."/>
            <person name="van de Wiele N."/>
            <person name="van Rossen-Uffink D."/>
            <person name="Oliveira J.V."/>
            <person name="Vesth T.C."/>
            <person name="Visser J."/>
            <person name="Yu J.-H."/>
            <person name="Zhou M."/>
            <person name="Andersen M.R."/>
            <person name="Archer D.B."/>
            <person name="Baker S.E."/>
            <person name="Benoit I."/>
            <person name="Brakhage A.A."/>
            <person name="Braus G.H."/>
            <person name="Fischer R."/>
            <person name="Frisvad J.C."/>
            <person name="Goldman G.H."/>
            <person name="Houbraken J."/>
            <person name="Oakley B."/>
            <person name="Pocsi I."/>
            <person name="Scazzocchio C."/>
            <person name="Seiboth B."/>
            <person name="vanKuyk P.A."/>
            <person name="Wortman J."/>
            <person name="Dyer P.S."/>
            <person name="Grigoriev I.V."/>
        </authorList>
    </citation>
    <scope>NUCLEOTIDE SEQUENCE [LARGE SCALE GENOMIC DNA]</scope>
    <source>
        <strain evidence="2">ATCC 16872 / CBS 172.66 / WB 5094</strain>
    </source>
</reference>
<evidence type="ECO:0000313" key="2">
    <source>
        <dbReference type="Proteomes" id="UP000184546"/>
    </source>
</evidence>
<dbReference type="Proteomes" id="UP000184546">
    <property type="component" value="Unassembled WGS sequence"/>
</dbReference>
<evidence type="ECO:0000313" key="1">
    <source>
        <dbReference type="EMBL" id="OJJ97209.1"/>
    </source>
</evidence>
<protein>
    <submittedName>
        <fullName evidence="1">Uncharacterized protein</fullName>
    </submittedName>
</protein>
<dbReference type="AlphaFoldDB" id="A0A1L9WM15"/>
<dbReference type="VEuPathDB" id="FungiDB:ASPACDRAFT_124076"/>
<name>A0A1L9WM15_ASPA1</name>
<keyword evidence="2" id="KW-1185">Reference proteome</keyword>
<dbReference type="RefSeq" id="XP_020053549.1">
    <property type="nucleotide sequence ID" value="XM_020196709.1"/>
</dbReference>